<dbReference type="GO" id="GO:0042586">
    <property type="term" value="F:peptide deformylase activity"/>
    <property type="evidence" value="ECO:0007669"/>
    <property type="project" value="UniProtKB-EC"/>
</dbReference>
<proteinExistence type="inferred from homology"/>
<comment type="function">
    <text evidence="2">Removes the formyl group from the N-terminal Met of newly synthesized proteins. Requires at least a dipeptide for an efficient rate of reaction. N-terminal L-methionine is a prerequisite for activity but the enzyme has broad specificity at other positions.</text>
</comment>
<gene>
    <name evidence="2 3" type="primary">def</name>
    <name evidence="3" type="ORF">JYK14_11665</name>
</gene>
<keyword evidence="2" id="KW-0479">Metal-binding</keyword>
<dbReference type="EMBL" id="JAFIRR010000070">
    <property type="protein sequence ID" value="MCO6416812.1"/>
    <property type="molecule type" value="Genomic_DNA"/>
</dbReference>
<feature type="active site" evidence="2">
    <location>
        <position position="143"/>
    </location>
</feature>
<dbReference type="InterPro" id="IPR036821">
    <property type="entry name" value="Peptide_deformylase_sf"/>
</dbReference>
<dbReference type="RefSeq" id="WP_252953517.1">
    <property type="nucleotide sequence ID" value="NZ_JAFIRR010000070.1"/>
</dbReference>
<dbReference type="PIRSF" id="PIRSF004749">
    <property type="entry name" value="Pep_def"/>
    <property type="match status" value="1"/>
</dbReference>
<protein>
    <recommendedName>
        <fullName evidence="2">Peptide deformylase</fullName>
        <shortName evidence="2">PDF</shortName>
        <ecNumber evidence="2">3.5.1.88</ecNumber>
    </recommendedName>
    <alternativeName>
        <fullName evidence="2">Polypeptide deformylase</fullName>
    </alternativeName>
</protein>
<comment type="similarity">
    <text evidence="1 2">Belongs to the polypeptide deformylase family.</text>
</comment>
<sequence>MPDAAATDTLPILLVPDPRLRAKARPVAAGDADQVRALAPRMLDAMYKAPGIGLAAPQVGAGLRLVVIDLQKEDKPAPMVLVNPEVVAASEELAAREEGCLSLPGQYAEVTRPARVKVRWQELDGTRREIEADGLLATCLQHEIDHLNGVLFVDHISPLKRNMLLRKLAKDLKAKARE</sequence>
<comment type="cofactor">
    <cofactor evidence="2">
        <name>Fe(2+)</name>
        <dbReference type="ChEBI" id="CHEBI:29033"/>
    </cofactor>
    <text evidence="2">Binds 1 Fe(2+) ion.</text>
</comment>
<feature type="binding site" evidence="2">
    <location>
        <position position="142"/>
    </location>
    <ligand>
        <name>Fe cation</name>
        <dbReference type="ChEBI" id="CHEBI:24875"/>
    </ligand>
</feature>
<comment type="catalytic activity">
    <reaction evidence="2">
        <text>N-terminal N-formyl-L-methionyl-[peptide] + H2O = N-terminal L-methionyl-[peptide] + formate</text>
        <dbReference type="Rhea" id="RHEA:24420"/>
        <dbReference type="Rhea" id="RHEA-COMP:10639"/>
        <dbReference type="Rhea" id="RHEA-COMP:10640"/>
        <dbReference type="ChEBI" id="CHEBI:15377"/>
        <dbReference type="ChEBI" id="CHEBI:15740"/>
        <dbReference type="ChEBI" id="CHEBI:49298"/>
        <dbReference type="ChEBI" id="CHEBI:64731"/>
        <dbReference type="EC" id="3.5.1.88"/>
    </reaction>
</comment>
<dbReference type="Pfam" id="PF01327">
    <property type="entry name" value="Pep_deformylase"/>
    <property type="match status" value="1"/>
</dbReference>
<organism evidence="3 4">
    <name type="scientific">Siccirubricoccus soli</name>
    <dbReference type="NCBI Taxonomy" id="2899147"/>
    <lineage>
        <taxon>Bacteria</taxon>
        <taxon>Pseudomonadati</taxon>
        <taxon>Pseudomonadota</taxon>
        <taxon>Alphaproteobacteria</taxon>
        <taxon>Acetobacterales</taxon>
        <taxon>Roseomonadaceae</taxon>
        <taxon>Siccirubricoccus</taxon>
    </lineage>
</organism>
<dbReference type="SUPFAM" id="SSF56420">
    <property type="entry name" value="Peptide deformylase"/>
    <property type="match status" value="1"/>
</dbReference>
<evidence type="ECO:0000313" key="3">
    <source>
        <dbReference type="EMBL" id="MCO6416812.1"/>
    </source>
</evidence>
<dbReference type="PRINTS" id="PR01576">
    <property type="entry name" value="PDEFORMYLASE"/>
</dbReference>
<reference evidence="3 4" key="1">
    <citation type="submission" date="2021-12" db="EMBL/GenBank/DDBJ databases">
        <title>Siccirubricoccus leaddurans sp. nov., a high concentration Zn2+ tolerance bacterium.</title>
        <authorList>
            <person name="Cao Y."/>
        </authorList>
    </citation>
    <scope>NUCLEOTIDE SEQUENCE [LARGE SCALE GENOMIC DNA]</scope>
    <source>
        <strain evidence="3 4">KC 17139</strain>
    </source>
</reference>
<dbReference type="Proteomes" id="UP001523392">
    <property type="component" value="Unassembled WGS sequence"/>
</dbReference>
<keyword evidence="2" id="KW-0648">Protein biosynthesis</keyword>
<accession>A0ABT1D4F1</accession>
<keyword evidence="2 3" id="KW-0378">Hydrolase</keyword>
<evidence type="ECO:0000313" key="4">
    <source>
        <dbReference type="Proteomes" id="UP001523392"/>
    </source>
</evidence>
<evidence type="ECO:0000256" key="1">
    <source>
        <dbReference type="ARBA" id="ARBA00010759"/>
    </source>
</evidence>
<feature type="binding site" evidence="2">
    <location>
        <position position="146"/>
    </location>
    <ligand>
        <name>Fe cation</name>
        <dbReference type="ChEBI" id="CHEBI:24875"/>
    </ligand>
</feature>
<dbReference type="PANTHER" id="PTHR10458">
    <property type="entry name" value="PEPTIDE DEFORMYLASE"/>
    <property type="match status" value="1"/>
</dbReference>
<dbReference type="InterPro" id="IPR023635">
    <property type="entry name" value="Peptide_deformylase"/>
</dbReference>
<keyword evidence="2" id="KW-0408">Iron</keyword>
<dbReference type="Gene3D" id="3.90.45.10">
    <property type="entry name" value="Peptide deformylase"/>
    <property type="match status" value="1"/>
</dbReference>
<dbReference type="HAMAP" id="MF_00163">
    <property type="entry name" value="Pep_deformylase"/>
    <property type="match status" value="1"/>
</dbReference>
<feature type="binding site" evidence="2">
    <location>
        <position position="100"/>
    </location>
    <ligand>
        <name>Fe cation</name>
        <dbReference type="ChEBI" id="CHEBI:24875"/>
    </ligand>
</feature>
<dbReference type="NCBIfam" id="NF001159">
    <property type="entry name" value="PRK00150.1-3"/>
    <property type="match status" value="1"/>
</dbReference>
<dbReference type="PANTHER" id="PTHR10458:SF22">
    <property type="entry name" value="PEPTIDE DEFORMYLASE"/>
    <property type="match status" value="1"/>
</dbReference>
<keyword evidence="4" id="KW-1185">Reference proteome</keyword>
<dbReference type="EC" id="3.5.1.88" evidence="2"/>
<name>A0ABT1D4F1_9PROT</name>
<dbReference type="CDD" id="cd00487">
    <property type="entry name" value="Pep_deformylase"/>
    <property type="match status" value="1"/>
</dbReference>
<evidence type="ECO:0000256" key="2">
    <source>
        <dbReference type="HAMAP-Rule" id="MF_00163"/>
    </source>
</evidence>
<dbReference type="NCBIfam" id="TIGR00079">
    <property type="entry name" value="pept_deformyl"/>
    <property type="match status" value="1"/>
</dbReference>
<comment type="caution">
    <text evidence="3">The sequence shown here is derived from an EMBL/GenBank/DDBJ whole genome shotgun (WGS) entry which is preliminary data.</text>
</comment>